<sequence>MAGRAIPSSAPSTVVRPLVAEVDQDLVSLRPRLNPGKKQFFRGREIKGCLPKGFRHASAPSRFVNYLPLGGCSSTRKHSKKP</sequence>
<dbReference type="PANTHER" id="PTHR36619">
    <property type="entry name" value="OS04G0208900 PROTEIN"/>
    <property type="match status" value="1"/>
</dbReference>
<protein>
    <submittedName>
        <fullName evidence="1">Uncharacterized protein</fullName>
    </submittedName>
</protein>
<dbReference type="eggNOG" id="ENOG502SAKV">
    <property type="taxonomic scope" value="Eukaryota"/>
</dbReference>
<accession>W9SJH4</accession>
<reference evidence="2" key="1">
    <citation type="submission" date="2013-01" db="EMBL/GenBank/DDBJ databases">
        <title>Draft Genome Sequence of a Mulberry Tree, Morus notabilis C.K. Schneid.</title>
        <authorList>
            <person name="He N."/>
            <person name="Zhao S."/>
        </authorList>
    </citation>
    <scope>NUCLEOTIDE SEQUENCE</scope>
</reference>
<dbReference type="AlphaFoldDB" id="W9SJH4"/>
<name>W9SJH4_9ROSA</name>
<evidence type="ECO:0000313" key="1">
    <source>
        <dbReference type="EMBL" id="EXC31770.1"/>
    </source>
</evidence>
<evidence type="ECO:0000313" key="2">
    <source>
        <dbReference type="Proteomes" id="UP000030645"/>
    </source>
</evidence>
<keyword evidence="2" id="KW-1185">Reference proteome</keyword>
<dbReference type="PANTHER" id="PTHR36619:SF2">
    <property type="entry name" value="OS04G0208900 PROTEIN"/>
    <property type="match status" value="1"/>
</dbReference>
<dbReference type="EMBL" id="KE346271">
    <property type="protein sequence ID" value="EXC31770.1"/>
    <property type="molecule type" value="Genomic_DNA"/>
</dbReference>
<gene>
    <name evidence="1" type="ORF">L484_020594</name>
</gene>
<dbReference type="Proteomes" id="UP000030645">
    <property type="component" value="Unassembled WGS sequence"/>
</dbReference>
<proteinExistence type="predicted"/>
<organism evidence="1 2">
    <name type="scientific">Morus notabilis</name>
    <dbReference type="NCBI Taxonomy" id="981085"/>
    <lineage>
        <taxon>Eukaryota</taxon>
        <taxon>Viridiplantae</taxon>
        <taxon>Streptophyta</taxon>
        <taxon>Embryophyta</taxon>
        <taxon>Tracheophyta</taxon>
        <taxon>Spermatophyta</taxon>
        <taxon>Magnoliopsida</taxon>
        <taxon>eudicotyledons</taxon>
        <taxon>Gunneridae</taxon>
        <taxon>Pentapetalae</taxon>
        <taxon>rosids</taxon>
        <taxon>fabids</taxon>
        <taxon>Rosales</taxon>
        <taxon>Moraceae</taxon>
        <taxon>Moreae</taxon>
        <taxon>Morus</taxon>
    </lineage>
</organism>